<dbReference type="SMART" id="SM01406">
    <property type="entry name" value="PAPA-1"/>
    <property type="match status" value="1"/>
</dbReference>
<feature type="compositionally biased region" description="Basic and acidic residues" evidence="1">
    <location>
        <begin position="468"/>
        <end position="490"/>
    </location>
</feature>
<feature type="compositionally biased region" description="Acidic residues" evidence="1">
    <location>
        <begin position="455"/>
        <end position="467"/>
    </location>
</feature>
<feature type="compositionally biased region" description="Basic and acidic residues" evidence="1">
    <location>
        <begin position="548"/>
        <end position="589"/>
    </location>
</feature>
<evidence type="ECO:0000259" key="2">
    <source>
        <dbReference type="SMART" id="SM01406"/>
    </source>
</evidence>
<dbReference type="EMBL" id="RXGB01004712">
    <property type="protein sequence ID" value="TMW89087.1"/>
    <property type="molecule type" value="Genomic_DNA"/>
</dbReference>
<dbReference type="GO" id="GO:0006338">
    <property type="term" value="P:chromatin remodeling"/>
    <property type="evidence" value="ECO:0007669"/>
    <property type="project" value="InterPro"/>
</dbReference>
<feature type="compositionally biased region" description="Basic residues" evidence="1">
    <location>
        <begin position="537"/>
        <end position="547"/>
    </location>
</feature>
<feature type="compositionally biased region" description="Low complexity" evidence="1">
    <location>
        <begin position="171"/>
        <end position="186"/>
    </location>
</feature>
<dbReference type="PANTHER" id="PTHR21561:SF25">
    <property type="entry name" value="OS03G0811500 PROTEIN"/>
    <property type="match status" value="1"/>
</dbReference>
<proteinExistence type="predicted"/>
<comment type="caution">
    <text evidence="3">The sequence shown here is derived from an EMBL/GenBank/DDBJ whole genome shotgun (WGS) entry which is preliminary data.</text>
</comment>
<protein>
    <recommendedName>
        <fullName evidence="2">INO80 complex subunit B-like conserved region domain-containing protein</fullName>
    </recommendedName>
</protein>
<feature type="domain" description="INO80 complex subunit B-like conserved region" evidence="2">
    <location>
        <begin position="533"/>
        <end position="615"/>
    </location>
</feature>
<feature type="compositionally biased region" description="Polar residues" evidence="1">
    <location>
        <begin position="355"/>
        <end position="374"/>
    </location>
</feature>
<dbReference type="GO" id="GO:0031011">
    <property type="term" value="C:Ino80 complex"/>
    <property type="evidence" value="ECO:0007669"/>
    <property type="project" value="InterPro"/>
</dbReference>
<feature type="compositionally biased region" description="Acidic residues" evidence="1">
    <location>
        <begin position="325"/>
        <end position="336"/>
    </location>
</feature>
<feature type="compositionally biased region" description="Polar residues" evidence="1">
    <location>
        <begin position="187"/>
        <end position="206"/>
    </location>
</feature>
<feature type="compositionally biased region" description="Basic and acidic residues" evidence="1">
    <location>
        <begin position="402"/>
        <end position="426"/>
    </location>
</feature>
<dbReference type="InterPro" id="IPR029523">
    <property type="entry name" value="INO80B/Ies2"/>
</dbReference>
<feature type="compositionally biased region" description="Basic and acidic residues" evidence="1">
    <location>
        <begin position="444"/>
        <end position="454"/>
    </location>
</feature>
<feature type="region of interest" description="Disordered" evidence="1">
    <location>
        <begin position="309"/>
        <end position="589"/>
    </location>
</feature>
<feature type="region of interest" description="Disordered" evidence="1">
    <location>
        <begin position="109"/>
        <end position="156"/>
    </location>
</feature>
<feature type="compositionally biased region" description="Polar residues" evidence="1">
    <location>
        <begin position="427"/>
        <end position="439"/>
    </location>
</feature>
<dbReference type="InterPro" id="IPR006880">
    <property type="entry name" value="INO80B_C"/>
</dbReference>
<feature type="region of interest" description="Disordered" evidence="1">
    <location>
        <begin position="171"/>
        <end position="221"/>
    </location>
</feature>
<organism evidence="3">
    <name type="scientific">Solanum chilense</name>
    <name type="common">Tomato</name>
    <name type="synonym">Lycopersicon chilense</name>
    <dbReference type="NCBI Taxonomy" id="4083"/>
    <lineage>
        <taxon>Eukaryota</taxon>
        <taxon>Viridiplantae</taxon>
        <taxon>Streptophyta</taxon>
        <taxon>Embryophyta</taxon>
        <taxon>Tracheophyta</taxon>
        <taxon>Spermatophyta</taxon>
        <taxon>Magnoliopsida</taxon>
        <taxon>eudicotyledons</taxon>
        <taxon>Gunneridae</taxon>
        <taxon>Pentapetalae</taxon>
        <taxon>asterids</taxon>
        <taxon>lamiids</taxon>
        <taxon>Solanales</taxon>
        <taxon>Solanaceae</taxon>
        <taxon>Solanoideae</taxon>
        <taxon>Solaneae</taxon>
        <taxon>Solanum</taxon>
        <taxon>Solanum subgen. Lycopersicon</taxon>
    </lineage>
</organism>
<feature type="compositionally biased region" description="Basic and acidic residues" evidence="1">
    <location>
        <begin position="524"/>
        <end position="536"/>
    </location>
</feature>
<dbReference type="CDD" id="cd23021">
    <property type="entry name" value="zf-HIT_IN80B"/>
    <property type="match status" value="1"/>
</dbReference>
<dbReference type="PANTHER" id="PTHR21561">
    <property type="entry name" value="INO80 COMPLEX SUBUNIT B"/>
    <property type="match status" value="1"/>
</dbReference>
<dbReference type="AlphaFoldDB" id="A0A6N2B2K1"/>
<dbReference type="Pfam" id="PF04438">
    <property type="entry name" value="zf-HIT"/>
    <property type="match status" value="1"/>
</dbReference>
<sequence length="670" mass="74887">MVETMSIFIVFTTTTTQIFSYIMDDSDDSRYKALISTVRKKRSQTLRRPRTKNLTVPVYHVHSSQTLLSDSVDSASRDEYTDDTNAGGRIYNLNYSKSRDSSAYRFKGDYSSKKNKGDGGSSATYVNARAGDDTNPRHGASVRKLGNAGDNVANDSKLKIGGAAGIIQTKKSSYGSSGSSLSSKSGQPSNASQPKHNLIPQDNSSEYGPLADKKSRSKGIACKGFPGGTFGASKSNMKKMPMKNVFKKPGDKPHKNRKVHRRRRLILDDLDEEDEIHYLEERNVGEELTNTTSLSGGLKVDKYEMLEDAGRSDKEVKRISNQGSEDPDYEEEELLSDGEAKRTKKKDKQMESYETPVQTKSEISLTTCPQQQALLSGKEVNRKSNRGSDDPDYEEEELLSDGDAKRTKNKEKQMKESYETSVETKSEISLTTSPRQQALLSGKEVNRKSNRGSEDPDYEEEELLSDGEAERTKKKESIETSVETKSEIRLTTRQRALLSRRDSSATSVNQIEYPYGCPPAPPQKQKEKFSDVEQQQKRAKAAQKRRIRYEEAARESEAEAIRKIRGQDSNKKKQEKIKKQQEELAQEKAANELAPNTIRTVMGPTGTVVTFSHDLGLPSIFDSKPCSYPPPPEKCAGPSCVNPSKYQDPKSNLRLCSLECYKAIHEKMKD</sequence>
<evidence type="ECO:0000256" key="1">
    <source>
        <dbReference type="SAM" id="MobiDB-lite"/>
    </source>
</evidence>
<feature type="compositionally biased region" description="Basic and acidic residues" evidence="1">
    <location>
        <begin position="309"/>
        <end position="318"/>
    </location>
</feature>
<name>A0A6N2B2K1_SOLCI</name>
<dbReference type="InterPro" id="IPR007529">
    <property type="entry name" value="Znf_HIT"/>
</dbReference>
<accession>A0A6N2B2K1</accession>
<evidence type="ECO:0000313" key="3">
    <source>
        <dbReference type="EMBL" id="TMW89087.1"/>
    </source>
</evidence>
<dbReference type="Pfam" id="PF04795">
    <property type="entry name" value="PAPA-1"/>
    <property type="match status" value="1"/>
</dbReference>
<feature type="compositionally biased region" description="Basic and acidic residues" evidence="1">
    <location>
        <begin position="379"/>
        <end position="389"/>
    </location>
</feature>
<gene>
    <name evidence="3" type="ORF">EJD97_017667</name>
</gene>
<reference evidence="3" key="1">
    <citation type="submission" date="2019-05" db="EMBL/GenBank/DDBJ databases">
        <title>The de novo reference genome and transcriptome assemblies of the wild tomato species Solanum chilense.</title>
        <authorList>
            <person name="Stam R."/>
            <person name="Nosenko T."/>
            <person name="Hoerger A.C."/>
            <person name="Stephan W."/>
            <person name="Seidel M.A."/>
            <person name="Kuhn J.M.M."/>
            <person name="Haberer G."/>
            <person name="Tellier A."/>
        </authorList>
    </citation>
    <scope>NUCLEOTIDE SEQUENCE</scope>
    <source>
        <tissue evidence="3">Mature leaves</tissue>
    </source>
</reference>
<feature type="compositionally biased region" description="Acidic residues" evidence="1">
    <location>
        <begin position="390"/>
        <end position="400"/>
    </location>
</feature>